<proteinExistence type="predicted"/>
<feature type="region of interest" description="Disordered" evidence="12">
    <location>
        <begin position="168"/>
        <end position="223"/>
    </location>
</feature>
<feature type="non-terminal residue" evidence="14">
    <location>
        <position position="1"/>
    </location>
</feature>
<keyword evidence="4" id="KW-0808">Transferase</keyword>
<protein>
    <recommendedName>
        <fullName evidence="3">RING-type E3 ubiquitin transferase</fullName>
        <ecNumber evidence="3">2.3.2.27</ecNumber>
    </recommendedName>
</protein>
<keyword evidence="8" id="KW-0833">Ubl conjugation pathway</keyword>
<accession>A0A401PFG3</accession>
<dbReference type="GO" id="GO:0031491">
    <property type="term" value="F:nucleosome binding"/>
    <property type="evidence" value="ECO:0007669"/>
    <property type="project" value="TreeGrafter"/>
</dbReference>
<feature type="region of interest" description="Disordered" evidence="12">
    <location>
        <begin position="620"/>
        <end position="678"/>
    </location>
</feature>
<dbReference type="PROSITE" id="PS50089">
    <property type="entry name" value="ZF_RING_2"/>
    <property type="match status" value="1"/>
</dbReference>
<reference evidence="14 15" key="1">
    <citation type="journal article" date="2018" name="Nat. Ecol. Evol.">
        <title>Shark genomes provide insights into elasmobranch evolution and the origin of vertebrates.</title>
        <authorList>
            <person name="Hara Y"/>
            <person name="Yamaguchi K"/>
            <person name="Onimaru K"/>
            <person name="Kadota M"/>
            <person name="Koyanagi M"/>
            <person name="Keeley SD"/>
            <person name="Tatsumi K"/>
            <person name="Tanaka K"/>
            <person name="Motone F"/>
            <person name="Kageyama Y"/>
            <person name="Nozu R"/>
            <person name="Adachi N"/>
            <person name="Nishimura O"/>
            <person name="Nakagawa R"/>
            <person name="Tanegashima C"/>
            <person name="Kiyatake I"/>
            <person name="Matsumoto R"/>
            <person name="Murakumo K"/>
            <person name="Nishida K"/>
            <person name="Terakita A"/>
            <person name="Kuratani S"/>
            <person name="Sato K"/>
            <person name="Hyodo S Kuraku.S."/>
        </authorList>
    </citation>
    <scope>NUCLEOTIDE SEQUENCE [LARGE SCALE GENOMIC DNA]</scope>
</reference>
<dbReference type="CDD" id="cd21952">
    <property type="entry name" value="MIU2_RNF168"/>
    <property type="match status" value="1"/>
</dbReference>
<dbReference type="CDD" id="cd22265">
    <property type="entry name" value="UDM1_RNF168"/>
    <property type="match status" value="1"/>
</dbReference>
<organism evidence="14 15">
    <name type="scientific">Scyliorhinus torazame</name>
    <name type="common">Cloudy catshark</name>
    <name type="synonym">Catulus torazame</name>
    <dbReference type="NCBI Taxonomy" id="75743"/>
    <lineage>
        <taxon>Eukaryota</taxon>
        <taxon>Metazoa</taxon>
        <taxon>Chordata</taxon>
        <taxon>Craniata</taxon>
        <taxon>Vertebrata</taxon>
        <taxon>Chondrichthyes</taxon>
        <taxon>Elasmobranchii</taxon>
        <taxon>Galeomorphii</taxon>
        <taxon>Galeoidea</taxon>
        <taxon>Carcharhiniformes</taxon>
        <taxon>Scyliorhinidae</taxon>
        <taxon>Scyliorhinus</taxon>
    </lineage>
</organism>
<dbReference type="OrthoDB" id="426657at2759"/>
<dbReference type="InterPro" id="IPR051657">
    <property type="entry name" value="RNF168/RNF169_E3_ubiq-ligase"/>
</dbReference>
<evidence type="ECO:0000313" key="14">
    <source>
        <dbReference type="EMBL" id="GCB71845.1"/>
    </source>
</evidence>
<feature type="compositionally biased region" description="Basic residues" evidence="12">
    <location>
        <begin position="638"/>
        <end position="652"/>
    </location>
</feature>
<evidence type="ECO:0000256" key="3">
    <source>
        <dbReference type="ARBA" id="ARBA00012483"/>
    </source>
</evidence>
<evidence type="ECO:0000256" key="5">
    <source>
        <dbReference type="ARBA" id="ARBA00022723"/>
    </source>
</evidence>
<dbReference type="Pfam" id="PF13923">
    <property type="entry name" value="zf-C3HC4_2"/>
    <property type="match status" value="1"/>
</dbReference>
<feature type="compositionally biased region" description="Basic and acidic residues" evidence="12">
    <location>
        <begin position="198"/>
        <end position="223"/>
    </location>
</feature>
<evidence type="ECO:0000256" key="10">
    <source>
        <dbReference type="ARBA" id="ARBA00023242"/>
    </source>
</evidence>
<feature type="region of interest" description="Disordered" evidence="12">
    <location>
        <begin position="1"/>
        <end position="80"/>
    </location>
</feature>
<dbReference type="GO" id="GO:0008270">
    <property type="term" value="F:zinc ion binding"/>
    <property type="evidence" value="ECO:0007669"/>
    <property type="project" value="UniProtKB-KW"/>
</dbReference>
<dbReference type="Proteomes" id="UP000288216">
    <property type="component" value="Unassembled WGS sequence"/>
</dbReference>
<dbReference type="OMA" id="QTIVEMF"/>
<dbReference type="AlphaFoldDB" id="A0A401PFG3"/>
<comment type="subcellular location">
    <subcellularLocation>
        <location evidence="2">Nucleus</location>
    </subcellularLocation>
</comment>
<feature type="compositionally biased region" description="Polar residues" evidence="12">
    <location>
        <begin position="351"/>
        <end position="361"/>
    </location>
</feature>
<dbReference type="CDD" id="cd16550">
    <property type="entry name" value="RING-HC_RNF168"/>
    <property type="match status" value="1"/>
</dbReference>
<keyword evidence="6" id="KW-0227">DNA damage</keyword>
<evidence type="ECO:0000256" key="11">
    <source>
        <dbReference type="PROSITE-ProRule" id="PRU00175"/>
    </source>
</evidence>
<evidence type="ECO:0000256" key="12">
    <source>
        <dbReference type="SAM" id="MobiDB-lite"/>
    </source>
</evidence>
<evidence type="ECO:0000313" key="15">
    <source>
        <dbReference type="Proteomes" id="UP000288216"/>
    </source>
</evidence>
<evidence type="ECO:0000256" key="9">
    <source>
        <dbReference type="ARBA" id="ARBA00022833"/>
    </source>
</evidence>
<dbReference type="EC" id="2.3.2.27" evidence="3"/>
<dbReference type="InterPro" id="IPR013083">
    <property type="entry name" value="Znf_RING/FYVE/PHD"/>
</dbReference>
<dbReference type="PANTHER" id="PTHR23328:SF0">
    <property type="entry name" value="RING-TYPE DOMAIN-CONTAINING PROTEIN"/>
    <property type="match status" value="1"/>
</dbReference>
<feature type="region of interest" description="Disordered" evidence="12">
    <location>
        <begin position="266"/>
        <end position="377"/>
    </location>
</feature>
<dbReference type="GO" id="GO:0005634">
    <property type="term" value="C:nucleus"/>
    <property type="evidence" value="ECO:0007669"/>
    <property type="project" value="UniProtKB-SubCell"/>
</dbReference>
<dbReference type="STRING" id="75743.A0A401PFG3"/>
<evidence type="ECO:0000256" key="2">
    <source>
        <dbReference type="ARBA" id="ARBA00004123"/>
    </source>
</evidence>
<dbReference type="SUPFAM" id="SSF57850">
    <property type="entry name" value="RING/U-box"/>
    <property type="match status" value="1"/>
</dbReference>
<evidence type="ECO:0000256" key="4">
    <source>
        <dbReference type="ARBA" id="ARBA00022679"/>
    </source>
</evidence>
<dbReference type="InterPro" id="IPR001841">
    <property type="entry name" value="Znf_RING"/>
</dbReference>
<dbReference type="GO" id="GO:0006302">
    <property type="term" value="P:double-strand break repair"/>
    <property type="evidence" value="ECO:0007669"/>
    <property type="project" value="TreeGrafter"/>
</dbReference>
<dbReference type="GO" id="GO:0061630">
    <property type="term" value="F:ubiquitin protein ligase activity"/>
    <property type="evidence" value="ECO:0007669"/>
    <property type="project" value="UniProtKB-EC"/>
</dbReference>
<feature type="compositionally biased region" description="Polar residues" evidence="12">
    <location>
        <begin position="620"/>
        <end position="633"/>
    </location>
</feature>
<keyword evidence="5" id="KW-0479">Metal-binding</keyword>
<feature type="compositionally biased region" description="Polar residues" evidence="12">
    <location>
        <begin position="267"/>
        <end position="282"/>
    </location>
</feature>
<keyword evidence="10" id="KW-0539">Nucleus</keyword>
<evidence type="ECO:0000256" key="6">
    <source>
        <dbReference type="ARBA" id="ARBA00022763"/>
    </source>
</evidence>
<evidence type="ECO:0000256" key="8">
    <source>
        <dbReference type="ARBA" id="ARBA00022786"/>
    </source>
</evidence>
<keyword evidence="7 11" id="KW-0863">Zinc-finger</keyword>
<dbReference type="SMART" id="SM00184">
    <property type="entry name" value="RING"/>
    <property type="match status" value="1"/>
</dbReference>
<gene>
    <name evidence="14" type="ORF">scyTo_0006089</name>
</gene>
<comment type="catalytic activity">
    <reaction evidence="1">
        <text>S-ubiquitinyl-[E2 ubiquitin-conjugating enzyme]-L-cysteine + [acceptor protein]-L-lysine = [E2 ubiquitin-conjugating enzyme]-L-cysteine + N(6)-ubiquitinyl-[acceptor protein]-L-lysine.</text>
        <dbReference type="EC" id="2.3.2.27"/>
    </reaction>
</comment>
<evidence type="ECO:0000259" key="13">
    <source>
        <dbReference type="PROSITE" id="PS50089"/>
    </source>
</evidence>
<evidence type="ECO:0000256" key="1">
    <source>
        <dbReference type="ARBA" id="ARBA00000900"/>
    </source>
</evidence>
<feature type="compositionally biased region" description="Basic and acidic residues" evidence="12">
    <location>
        <begin position="176"/>
        <end position="189"/>
    </location>
</feature>
<sequence length="718" mass="79261">GGAGQDARSRSAAVPGRTHSRAGNGGDLKEGGSCPLTRAGERGGGPGSVGTPSRVSPGGRGNLKALPPWTGAAAMGRKRRSGLPEPEALLRPLAPALNLAECLCPVCRELLAEPVTPPCGHSLCLGCFQQTVEISNLNCPLCRRRLSNWARAKARGGSLVNTELQEQIRQQFPQQRSEEASDQEVDRLRSQPQLSKPGEVRQEYEEQISKLKAERHAREEEELRASEDLIQKIMAEEKEQLLNEEQQRKQLDDQAKKDEKLAKILSQELNSTSPTLPQNLSVHTRRTSSKSNSSFNRGIKLTVHSPSHTENIQKYLSPTSRKYQIVETSGQRSDASATESKSTDEDDILPNSDSTDSNSPFQYGAEQEPACSLAQSELAQGTSATTITNCQQESDYTGEHSAGYTENEMVGVCSSVWKDRERCKEDVPLAELKLNSMNSNGEDDLLSFATLSILGHELDDYAHNSTSFSGLDNTVCATIHSDEDIALKQIPSQDQGTKHQFANQTPIQLKTVVKRKILNSEAEGETCSSVKKRKVCPNGSCESTEPSHGIFHEEQVSDWEKKQSEKLRMEEQDRLFALRLQRKLDKETMMVDRKRGSPDGYLLRTNKSAPINCEKGVYAKNQTSVGTQNSSRISGKLQRSRPSHSARGRKQRVLTDDSSSKQKSKIWQHPAGQSQRTLHQGPLNYMDANSAALIPINELRSGKKQQTIVEMFQKHGTN</sequence>
<comment type="caution">
    <text evidence="14">The sequence shown here is derived from an EMBL/GenBank/DDBJ whole genome shotgun (WGS) entry which is preliminary data.</text>
</comment>
<feature type="domain" description="RING-type" evidence="13">
    <location>
        <begin position="104"/>
        <end position="143"/>
    </location>
</feature>
<dbReference type="EMBL" id="BFAA01001991">
    <property type="protein sequence ID" value="GCB71845.1"/>
    <property type="molecule type" value="Genomic_DNA"/>
</dbReference>
<dbReference type="Gene3D" id="3.30.40.10">
    <property type="entry name" value="Zinc/RING finger domain, C3HC4 (zinc finger)"/>
    <property type="match status" value="1"/>
</dbReference>
<evidence type="ECO:0000256" key="7">
    <source>
        <dbReference type="ARBA" id="ARBA00022771"/>
    </source>
</evidence>
<keyword evidence="15" id="KW-1185">Reference proteome</keyword>
<dbReference type="PANTHER" id="PTHR23328">
    <property type="entry name" value="RING-TYPE DOMAIN-CONTAINING PROTEIN"/>
    <property type="match status" value="1"/>
</dbReference>
<feature type="compositionally biased region" description="Polar residues" evidence="12">
    <location>
        <begin position="304"/>
        <end position="340"/>
    </location>
</feature>
<keyword evidence="9" id="KW-0862">Zinc</keyword>
<name>A0A401PFG3_SCYTO</name>
<dbReference type="GO" id="GO:0035861">
    <property type="term" value="C:site of double-strand break"/>
    <property type="evidence" value="ECO:0007669"/>
    <property type="project" value="TreeGrafter"/>
</dbReference>